<dbReference type="Pfam" id="PF00128">
    <property type="entry name" value="Alpha-amylase"/>
    <property type="match status" value="1"/>
</dbReference>
<evidence type="ECO:0000256" key="5">
    <source>
        <dbReference type="SAM" id="SignalP"/>
    </source>
</evidence>
<organism evidence="7 8">
    <name type="scientific">Alkalibacillus silvisoli</name>
    <dbReference type="NCBI Taxonomy" id="392823"/>
    <lineage>
        <taxon>Bacteria</taxon>
        <taxon>Bacillati</taxon>
        <taxon>Bacillota</taxon>
        <taxon>Bacilli</taxon>
        <taxon>Bacillales</taxon>
        <taxon>Bacillaceae</taxon>
        <taxon>Alkalibacillus</taxon>
    </lineage>
</organism>
<dbReference type="PANTHER" id="PTHR10357">
    <property type="entry name" value="ALPHA-AMYLASE FAMILY MEMBER"/>
    <property type="match status" value="1"/>
</dbReference>
<dbReference type="Pfam" id="PF22026">
    <property type="entry name" value="Alpha-amylase_C_2"/>
    <property type="match status" value="1"/>
</dbReference>
<evidence type="ECO:0000256" key="4">
    <source>
        <dbReference type="SAM" id="Phobius"/>
    </source>
</evidence>
<keyword evidence="8" id="KW-1185">Reference proteome</keyword>
<proteinExistence type="predicted"/>
<evidence type="ECO:0000256" key="3">
    <source>
        <dbReference type="ARBA" id="ARBA00022729"/>
    </source>
</evidence>
<keyword evidence="7" id="KW-0378">Hydrolase</keyword>
<sequence length="476" mass="55250">MKRFTIALFSLIAFMLVFPFIGQAQESDERNSYYYILIDRFQNSYEVTEEGVDRDDPHGFHGGDFLGIADRISHIEELGISHVVLSPFFKSDDYTGEQIIDYTQIQETYGSVEDIQLLVEEFSDAGIEVILHFPISQVSENSPMVNEDWVNDDGEIIVSDEAAQQYLFEQMADWQETLGTSGFYIPEPDQMPDEFVELLTAELTDQFWIGQLGEFNESQVDSLLESGFDRVLHDDFREDAAELFKTIEVDYDMLLNDDYLNNPDLIHYMDTYTTDRFTRAMEESGYHPITRWKMALTYLYMTPNEPWLFQGTEIPSDGLVEDNSHHQMVNFLSGDEQLIRHIEKLDSFTDHFAAVRQGEMNVLYDDDYFLVFEREHEGDRVMTAINNSGDFQYTDLDHFPADMEMRGVIEDDLIRENDDGTYTVGLERESANVYNVQPNQGIYWPLTLLFFGVLGTFIVFAIVMYLKNRREDKGNQ</sequence>
<dbReference type="CDD" id="cd00551">
    <property type="entry name" value="AmyAc_family"/>
    <property type="match status" value="1"/>
</dbReference>
<evidence type="ECO:0000313" key="7">
    <source>
        <dbReference type="EMBL" id="GAA0454862.1"/>
    </source>
</evidence>
<feature type="transmembrane region" description="Helical" evidence="4">
    <location>
        <begin position="442"/>
        <end position="466"/>
    </location>
</feature>
<dbReference type="RefSeq" id="WP_343781850.1">
    <property type="nucleotide sequence ID" value="NZ_BAAACZ010000007.1"/>
</dbReference>
<dbReference type="SMART" id="SM00642">
    <property type="entry name" value="Aamy"/>
    <property type="match status" value="1"/>
</dbReference>
<protein>
    <submittedName>
        <fullName evidence="7">Alpha-amylase family glycosyl hydrolase</fullName>
    </submittedName>
</protein>
<dbReference type="Gene3D" id="2.60.40.1180">
    <property type="entry name" value="Golgi alpha-mannosidase II"/>
    <property type="match status" value="1"/>
</dbReference>
<dbReference type="Gene3D" id="3.20.20.80">
    <property type="entry name" value="Glycosidases"/>
    <property type="match status" value="1"/>
</dbReference>
<dbReference type="InterPro" id="IPR017853">
    <property type="entry name" value="GH"/>
</dbReference>
<keyword evidence="4" id="KW-0472">Membrane</keyword>
<dbReference type="InterPro" id="IPR013780">
    <property type="entry name" value="Glyco_hydro_b"/>
</dbReference>
<feature type="signal peptide" evidence="5">
    <location>
        <begin position="1"/>
        <end position="24"/>
    </location>
</feature>
<comment type="caution">
    <text evidence="7">The sequence shown here is derived from an EMBL/GenBank/DDBJ whole genome shotgun (WGS) entry which is preliminary data.</text>
</comment>
<gene>
    <name evidence="7" type="ORF">GCM10008935_07120</name>
</gene>
<dbReference type="InterPro" id="IPR054174">
    <property type="entry name" value="Alpha-amylase-like_C"/>
</dbReference>
<comment type="cofactor">
    <cofactor evidence="1">
        <name>Ca(2+)</name>
        <dbReference type="ChEBI" id="CHEBI:29108"/>
    </cofactor>
</comment>
<feature type="domain" description="Glycosyl hydrolase family 13 catalytic" evidence="6">
    <location>
        <begin position="35"/>
        <end position="349"/>
    </location>
</feature>
<feature type="chain" id="PRO_5046144344" evidence="5">
    <location>
        <begin position="25"/>
        <end position="476"/>
    </location>
</feature>
<evidence type="ECO:0000259" key="6">
    <source>
        <dbReference type="SMART" id="SM00642"/>
    </source>
</evidence>
<reference evidence="7 8" key="1">
    <citation type="journal article" date="2019" name="Int. J. Syst. Evol. Microbiol.">
        <title>The Global Catalogue of Microorganisms (GCM) 10K type strain sequencing project: providing services to taxonomists for standard genome sequencing and annotation.</title>
        <authorList>
            <consortium name="The Broad Institute Genomics Platform"/>
            <consortium name="The Broad Institute Genome Sequencing Center for Infectious Disease"/>
            <person name="Wu L."/>
            <person name="Ma J."/>
        </authorList>
    </citation>
    <scope>NUCLEOTIDE SEQUENCE [LARGE SCALE GENOMIC DNA]</scope>
    <source>
        <strain evidence="7 8">JCM 14193</strain>
    </source>
</reference>
<dbReference type="Proteomes" id="UP001500740">
    <property type="component" value="Unassembled WGS sequence"/>
</dbReference>
<dbReference type="SUPFAM" id="SSF51445">
    <property type="entry name" value="(Trans)glycosidases"/>
    <property type="match status" value="1"/>
</dbReference>
<dbReference type="GO" id="GO:0016787">
    <property type="term" value="F:hydrolase activity"/>
    <property type="evidence" value="ECO:0007669"/>
    <property type="project" value="UniProtKB-KW"/>
</dbReference>
<dbReference type="InterPro" id="IPR006047">
    <property type="entry name" value="GH13_cat_dom"/>
</dbReference>
<keyword evidence="4" id="KW-0812">Transmembrane</keyword>
<keyword evidence="2" id="KW-0479">Metal-binding</keyword>
<dbReference type="SUPFAM" id="SSF51011">
    <property type="entry name" value="Glycosyl hydrolase domain"/>
    <property type="match status" value="1"/>
</dbReference>
<evidence type="ECO:0000313" key="8">
    <source>
        <dbReference type="Proteomes" id="UP001500740"/>
    </source>
</evidence>
<keyword evidence="3 5" id="KW-0732">Signal</keyword>
<evidence type="ECO:0000256" key="2">
    <source>
        <dbReference type="ARBA" id="ARBA00022723"/>
    </source>
</evidence>
<dbReference type="PANTHER" id="PTHR10357:SF215">
    <property type="entry name" value="ALPHA-AMYLASE 1"/>
    <property type="match status" value="1"/>
</dbReference>
<dbReference type="EMBL" id="BAAACZ010000007">
    <property type="protein sequence ID" value="GAA0454862.1"/>
    <property type="molecule type" value="Genomic_DNA"/>
</dbReference>
<accession>A0ABN0ZPR0</accession>
<evidence type="ECO:0000256" key="1">
    <source>
        <dbReference type="ARBA" id="ARBA00001913"/>
    </source>
</evidence>
<name>A0ABN0ZPR0_9BACI</name>
<keyword evidence="4" id="KW-1133">Transmembrane helix</keyword>